<dbReference type="AlphaFoldDB" id="A0A6B1DV75"/>
<evidence type="ECO:0000313" key="3">
    <source>
        <dbReference type="EMBL" id="MYD91730.1"/>
    </source>
</evidence>
<dbReference type="PANTHER" id="PTHR47396">
    <property type="entry name" value="TYPE I RESTRICTION ENZYME ECOKI R PROTEIN"/>
    <property type="match status" value="1"/>
</dbReference>
<dbReference type="InterPro" id="IPR006935">
    <property type="entry name" value="Helicase/UvrB_N"/>
</dbReference>
<feature type="domain" description="Helicase ATP-binding" evidence="1">
    <location>
        <begin position="32"/>
        <end position="203"/>
    </location>
</feature>
<accession>A0A6B1DV75</accession>
<dbReference type="EMBL" id="VXPY01000111">
    <property type="protein sequence ID" value="MYD91730.1"/>
    <property type="molecule type" value="Genomic_DNA"/>
</dbReference>
<dbReference type="PANTHER" id="PTHR47396:SF1">
    <property type="entry name" value="ATP-DEPENDENT HELICASE IRC3-RELATED"/>
    <property type="match status" value="1"/>
</dbReference>
<sequence length="420" mass="46480">MDFVVSEVGNEQVSPGYSLYPHQRQVLRDILHALLSPERRAIAHLPTGAGKTRIASHTACRLLNETEADGSLVIWLASTEELCEQAADELSEAWMHLGLRNVHINRYWGNHSLNLRKIPSGFLVTGLAKLRSASTSDHTLLAHLATHASAVIFDEAHQAIAQTYSFVTEQLCSTRPPLLGLTATPGRTSKLTDADFQLASMFNHTKVSIDPRGHDSPVTFLIQNKYLASPHFVPISFDSDTGMQEPESGMDYTRTDLDRLGRNTKRTRKIVKLAEDSVVRHVRTIVFCPSVESAIECNRLMQANEHSSQVITALTPTDERRAIIDTFRNDAREHMVLFNYGVLTAGFDAPRTSCVIIARPTTSLVLYSQMVGRALRGPRAGGNRTAKIMTVADTNLPGFGSVTDAFTNWEDLWKINSTTC</sequence>
<dbReference type="Gene3D" id="3.40.50.300">
    <property type="entry name" value="P-loop containing nucleotide triphosphate hydrolases"/>
    <property type="match status" value="2"/>
</dbReference>
<comment type="caution">
    <text evidence="3">The sequence shown here is derived from an EMBL/GenBank/DDBJ whole genome shotgun (WGS) entry which is preliminary data.</text>
</comment>
<dbReference type="InterPro" id="IPR027417">
    <property type="entry name" value="P-loop_NTPase"/>
</dbReference>
<dbReference type="SUPFAM" id="SSF52540">
    <property type="entry name" value="P-loop containing nucleoside triphosphate hydrolases"/>
    <property type="match status" value="1"/>
</dbReference>
<protein>
    <submittedName>
        <fullName evidence="3">DEAD/DEAH box helicase</fullName>
    </submittedName>
</protein>
<dbReference type="PROSITE" id="PS51194">
    <property type="entry name" value="HELICASE_CTER"/>
    <property type="match status" value="1"/>
</dbReference>
<evidence type="ECO:0000259" key="1">
    <source>
        <dbReference type="PROSITE" id="PS51192"/>
    </source>
</evidence>
<keyword evidence="3" id="KW-0547">Nucleotide-binding</keyword>
<evidence type="ECO:0000259" key="2">
    <source>
        <dbReference type="PROSITE" id="PS51194"/>
    </source>
</evidence>
<organism evidence="3">
    <name type="scientific">Caldilineaceae bacterium SB0662_bin_9</name>
    <dbReference type="NCBI Taxonomy" id="2605258"/>
    <lineage>
        <taxon>Bacteria</taxon>
        <taxon>Bacillati</taxon>
        <taxon>Chloroflexota</taxon>
        <taxon>Caldilineae</taxon>
        <taxon>Caldilineales</taxon>
        <taxon>Caldilineaceae</taxon>
    </lineage>
</organism>
<dbReference type="SMART" id="SM00490">
    <property type="entry name" value="HELICc"/>
    <property type="match status" value="1"/>
</dbReference>
<reference evidence="3" key="1">
    <citation type="submission" date="2019-09" db="EMBL/GenBank/DDBJ databases">
        <title>Characterisation of the sponge microbiome using genome-centric metagenomics.</title>
        <authorList>
            <person name="Engelberts J.P."/>
            <person name="Robbins S.J."/>
            <person name="De Goeij J.M."/>
            <person name="Aranda M."/>
            <person name="Bell S.C."/>
            <person name="Webster N.S."/>
        </authorList>
    </citation>
    <scope>NUCLEOTIDE SEQUENCE</scope>
    <source>
        <strain evidence="3">SB0662_bin_9</strain>
    </source>
</reference>
<proteinExistence type="predicted"/>
<keyword evidence="3" id="KW-0067">ATP-binding</keyword>
<dbReference type="GO" id="GO:0016787">
    <property type="term" value="F:hydrolase activity"/>
    <property type="evidence" value="ECO:0007669"/>
    <property type="project" value="InterPro"/>
</dbReference>
<dbReference type="InterPro" id="IPR001650">
    <property type="entry name" value="Helicase_C-like"/>
</dbReference>
<dbReference type="Pfam" id="PF00271">
    <property type="entry name" value="Helicase_C"/>
    <property type="match status" value="1"/>
</dbReference>
<keyword evidence="3" id="KW-0347">Helicase</keyword>
<dbReference type="InterPro" id="IPR050742">
    <property type="entry name" value="Helicase_Restrict-Modif_Enz"/>
</dbReference>
<dbReference type="Pfam" id="PF04851">
    <property type="entry name" value="ResIII"/>
    <property type="match status" value="1"/>
</dbReference>
<feature type="domain" description="Helicase C-terminal" evidence="2">
    <location>
        <begin position="265"/>
        <end position="420"/>
    </location>
</feature>
<keyword evidence="3" id="KW-0378">Hydrolase</keyword>
<dbReference type="GO" id="GO:0005829">
    <property type="term" value="C:cytosol"/>
    <property type="evidence" value="ECO:0007669"/>
    <property type="project" value="TreeGrafter"/>
</dbReference>
<dbReference type="PROSITE" id="PS51192">
    <property type="entry name" value="HELICASE_ATP_BIND_1"/>
    <property type="match status" value="1"/>
</dbReference>
<dbReference type="SMART" id="SM00487">
    <property type="entry name" value="DEXDc"/>
    <property type="match status" value="1"/>
</dbReference>
<dbReference type="GO" id="GO:0005524">
    <property type="term" value="F:ATP binding"/>
    <property type="evidence" value="ECO:0007669"/>
    <property type="project" value="InterPro"/>
</dbReference>
<name>A0A6B1DV75_9CHLR</name>
<dbReference type="GO" id="GO:0004386">
    <property type="term" value="F:helicase activity"/>
    <property type="evidence" value="ECO:0007669"/>
    <property type="project" value="UniProtKB-KW"/>
</dbReference>
<dbReference type="GO" id="GO:0003677">
    <property type="term" value="F:DNA binding"/>
    <property type="evidence" value="ECO:0007669"/>
    <property type="project" value="InterPro"/>
</dbReference>
<gene>
    <name evidence="3" type="ORF">F4Y08_15590</name>
</gene>
<dbReference type="InterPro" id="IPR014001">
    <property type="entry name" value="Helicase_ATP-bd"/>
</dbReference>